<feature type="domain" description="N-acetyltransferase" evidence="2">
    <location>
        <begin position="6"/>
        <end position="128"/>
    </location>
</feature>
<accession>A0ABV4EAK8</accession>
<dbReference type="Gene3D" id="3.40.630.30">
    <property type="match status" value="1"/>
</dbReference>
<comment type="similarity">
    <text evidence="1">Belongs to the PanZ/PanM family.</text>
</comment>
<evidence type="ECO:0000259" key="2">
    <source>
        <dbReference type="PROSITE" id="PS51186"/>
    </source>
</evidence>
<dbReference type="HAMAP" id="MF_02018">
    <property type="entry name" value="PanZ_PanM"/>
    <property type="match status" value="1"/>
</dbReference>
<evidence type="ECO:0000313" key="4">
    <source>
        <dbReference type="Proteomes" id="UP001565243"/>
    </source>
</evidence>
<dbReference type="Proteomes" id="UP001565243">
    <property type="component" value="Unassembled WGS sequence"/>
</dbReference>
<dbReference type="NCBIfam" id="NF033213">
    <property type="entry name" value="matur_PanM"/>
    <property type="match status" value="1"/>
</dbReference>
<feature type="binding site" evidence="1">
    <location>
        <begin position="74"/>
        <end position="81"/>
    </location>
    <ligand>
        <name>CoA</name>
        <dbReference type="ChEBI" id="CHEBI:57287"/>
    </ligand>
</feature>
<comment type="function">
    <text evidence="1">Controls both the activation and catalytic activity of PanD in a coenzyme A (CoA)-dependent fashion.</text>
</comment>
<dbReference type="SUPFAM" id="SSF55729">
    <property type="entry name" value="Acyl-CoA N-acyltransferases (Nat)"/>
    <property type="match status" value="1"/>
</dbReference>
<evidence type="ECO:0000313" key="3">
    <source>
        <dbReference type="EMBL" id="MEY8771958.1"/>
    </source>
</evidence>
<dbReference type="InterPro" id="IPR016181">
    <property type="entry name" value="Acyl_CoA_acyltransferase"/>
</dbReference>
<keyword evidence="1" id="KW-0566">Pantothenate biosynthesis</keyword>
<dbReference type="PROSITE" id="PS51186">
    <property type="entry name" value="GNAT"/>
    <property type="match status" value="1"/>
</dbReference>
<protein>
    <recommendedName>
        <fullName evidence="1">PanD regulatory factor</fullName>
    </recommendedName>
</protein>
<dbReference type="InterPro" id="IPR032900">
    <property type="entry name" value="PanZ"/>
</dbReference>
<dbReference type="Pfam" id="PF12568">
    <property type="entry name" value="PanZ"/>
    <property type="match status" value="1"/>
</dbReference>
<dbReference type="InterPro" id="IPR040448">
    <property type="entry name" value="PanZ_GNAT"/>
</dbReference>
<name>A0ABV4EAK8_9GAMM</name>
<keyword evidence="4" id="KW-1185">Reference proteome</keyword>
<dbReference type="InterPro" id="IPR000182">
    <property type="entry name" value="GNAT_dom"/>
</dbReference>
<dbReference type="EMBL" id="JBGFFX010000010">
    <property type="protein sequence ID" value="MEY8771958.1"/>
    <property type="molecule type" value="Genomic_DNA"/>
</dbReference>
<comment type="subunit">
    <text evidence="1">Interacts with PanD in the presence of CoA.</text>
</comment>
<evidence type="ECO:0000256" key="1">
    <source>
        <dbReference type="HAMAP-Rule" id="MF_02018"/>
    </source>
</evidence>
<comment type="caution">
    <text evidence="3">The sequence shown here is derived from an EMBL/GenBank/DDBJ whole genome shotgun (WGS) entry which is preliminary data.</text>
</comment>
<reference evidence="3 4" key="1">
    <citation type="submission" date="2024-07" db="EMBL/GenBank/DDBJ databases">
        <authorList>
            <person name="Hebao G."/>
        </authorList>
    </citation>
    <scope>NUCLEOTIDE SEQUENCE [LARGE SCALE GENOMIC DNA]</scope>
    <source>
        <strain evidence="3 4">ACCC 02193</strain>
    </source>
</reference>
<organism evidence="3 4">
    <name type="scientific">Erwinia aeris</name>
    <dbReference type="NCBI Taxonomy" id="3239803"/>
    <lineage>
        <taxon>Bacteria</taxon>
        <taxon>Pseudomonadati</taxon>
        <taxon>Pseudomonadota</taxon>
        <taxon>Gammaproteobacteria</taxon>
        <taxon>Enterobacterales</taxon>
        <taxon>Erwiniaceae</taxon>
        <taxon>Erwinia</taxon>
    </lineage>
</organism>
<proteinExistence type="inferred from homology"/>
<feature type="binding site" evidence="1">
    <location>
        <begin position="68"/>
        <end position="70"/>
    </location>
    <ligand>
        <name>CoA</name>
        <dbReference type="ChEBI" id="CHEBI:57287"/>
    </ligand>
</feature>
<sequence>MKLTILRLQRLSAQDLVDLSKIWPQDDPADLENRLDDRHRLYAAKFNDRLLAAVKVTLNEAQGELKDFMVREVTRRRGVGSYLLEEVLAQNAAVTRWRMAKTGDEGLSTFMRKQGFIADADGWVWQRA</sequence>
<gene>
    <name evidence="3" type="primary">panM</name>
    <name evidence="1" type="synonym">panZ</name>
    <name evidence="3" type="ORF">AB6T85_16270</name>
</gene>
<dbReference type="RefSeq" id="WP_253457491.1">
    <property type="nucleotide sequence ID" value="NZ_JBGFFX010000010.1"/>
</dbReference>